<dbReference type="Proteomes" id="UP000010482">
    <property type="component" value="Chromosome"/>
</dbReference>
<gene>
    <name evidence="1" type="ORF">Dacsa_0353</name>
</gene>
<keyword evidence="2" id="KW-1185">Reference proteome</keyword>
<organism evidence="1 2">
    <name type="scientific">Dactylococcopsis salina (strain PCC 8305)</name>
    <name type="common">Myxobactron salinum</name>
    <dbReference type="NCBI Taxonomy" id="13035"/>
    <lineage>
        <taxon>Bacteria</taxon>
        <taxon>Bacillati</taxon>
        <taxon>Cyanobacteriota</taxon>
        <taxon>Cyanophyceae</taxon>
        <taxon>Nodosilineales</taxon>
        <taxon>Cymatolegaceae</taxon>
        <taxon>Dactylococcopsis</taxon>
    </lineage>
</organism>
<evidence type="ECO:0000313" key="1">
    <source>
        <dbReference type="EMBL" id="AFZ49147.1"/>
    </source>
</evidence>
<sequence>MALGNREKVTKYETGIIDSYNEVKYMSARPELVG</sequence>
<dbReference type="EMBL" id="CP003944">
    <property type="protein sequence ID" value="AFZ49147.1"/>
    <property type="molecule type" value="Genomic_DNA"/>
</dbReference>
<name>K9YRN2_DACS8</name>
<dbReference type="AlphaFoldDB" id="K9YRN2"/>
<protein>
    <submittedName>
        <fullName evidence="1">Uncharacterized protein</fullName>
    </submittedName>
</protein>
<evidence type="ECO:0000313" key="2">
    <source>
        <dbReference type="Proteomes" id="UP000010482"/>
    </source>
</evidence>
<dbReference type="HOGENOM" id="CLU_3373344_0_0_3"/>
<dbReference type="KEGG" id="dsl:Dacsa_0353"/>
<accession>K9YRN2</accession>
<proteinExistence type="predicted"/>
<reference evidence="1" key="1">
    <citation type="submission" date="2012-04" db="EMBL/GenBank/DDBJ databases">
        <title>Finished genome of Dactylococcopsis salina PCC 8305.</title>
        <authorList>
            <consortium name="US DOE Joint Genome Institute"/>
            <person name="Gugger M."/>
            <person name="Coursin T."/>
            <person name="Rippka R."/>
            <person name="Tandeau De Marsac N."/>
            <person name="Huntemann M."/>
            <person name="Wei C.-L."/>
            <person name="Han J."/>
            <person name="Detter J.C."/>
            <person name="Han C."/>
            <person name="Tapia R."/>
            <person name="Daligault H."/>
            <person name="Chen A."/>
            <person name="Krypides N."/>
            <person name="Mavromatis K."/>
            <person name="Markowitz V."/>
            <person name="Szeto E."/>
            <person name="Ivanova N."/>
            <person name="Ovchinnikova G."/>
            <person name="Pagani I."/>
            <person name="Pati A."/>
            <person name="Goodwin L."/>
            <person name="Peters L."/>
            <person name="Pitluck S."/>
            <person name="Woyke T."/>
            <person name="Kerfeld C."/>
        </authorList>
    </citation>
    <scope>NUCLEOTIDE SEQUENCE [LARGE SCALE GENOMIC DNA]</scope>
    <source>
        <strain evidence="1">PCC 8305</strain>
    </source>
</reference>